<name>A0A084AZ93_STACB</name>
<evidence type="ECO:0000313" key="2">
    <source>
        <dbReference type="EMBL" id="KEY70622.1"/>
    </source>
</evidence>
<reference evidence="2 3" key="1">
    <citation type="journal article" date="2014" name="BMC Genomics">
        <title>Comparative genome sequencing reveals chemotype-specific gene clusters in the toxigenic black mold Stachybotrys.</title>
        <authorList>
            <person name="Semeiks J."/>
            <person name="Borek D."/>
            <person name="Otwinowski Z."/>
            <person name="Grishin N.V."/>
        </authorList>
    </citation>
    <scope>NUCLEOTIDE SEQUENCE [LARGE SCALE GENOMIC DNA]</scope>
    <source>
        <strain evidence="3">CBS 109288 / IBT 7711</strain>
    </source>
</reference>
<keyword evidence="3" id="KW-1185">Reference proteome</keyword>
<dbReference type="HOGENOM" id="CLU_026597_0_0_1"/>
<evidence type="ECO:0000313" key="3">
    <source>
        <dbReference type="Proteomes" id="UP000028045"/>
    </source>
</evidence>
<dbReference type="Proteomes" id="UP000028045">
    <property type="component" value="Unassembled WGS sequence"/>
</dbReference>
<feature type="region of interest" description="Disordered" evidence="1">
    <location>
        <begin position="211"/>
        <end position="290"/>
    </location>
</feature>
<dbReference type="EMBL" id="KL648431">
    <property type="protein sequence ID" value="KEY70622.1"/>
    <property type="molecule type" value="Genomic_DNA"/>
</dbReference>
<protein>
    <submittedName>
        <fullName evidence="2">Uncharacterized protein</fullName>
    </submittedName>
</protein>
<evidence type="ECO:0000256" key="1">
    <source>
        <dbReference type="SAM" id="MobiDB-lite"/>
    </source>
</evidence>
<dbReference type="OrthoDB" id="5428259at2759"/>
<gene>
    <name evidence="2" type="ORF">S7711_02226</name>
</gene>
<sequence>MASIVTAGNALLTTSSRKIPLLCTVCPDTPHFSDVSHLLTHISSKGHLHHETQTKLKSHQDDSASLALQRYEQWYRDHGIEALLVARMKAKQVREAQIKRKIKRQTDEPTIKLEDDEFDRISSPFPPTYLPDNESEIQDDSTVSSEWLSLKGQVWPGMGKMDLANEEMKRTRNQRKPKSVIERMRRASEGIEPMQVVMTAELEIERIKGVYDESSSPLPGQEEATPPRKTTRTKRKRSEPLSEISVNLRRGDHGRATRNNAASLRKSSKTMKGYDHGRASAATPPLGSFRNSQDVFRDDEGLHNRSLASPLHREQSFHIRDRMGMQRLNSNSPSNIVSPTPTARELPHRVPTARGTTRARLPGHYFPMHEVAMGLTAFDQTEPYGLDGAAFYDHPARLPFSTNAVFGGLAHDNFRASPSSQFLLKQEDQPLSVNDNPLHGADGHSYLGISGANPIFSQDRLFLNSYNQAPGAQPMSCLGFTAVNRAQGHRQAIHEDLDERAFTMEHADVAIKSDLEHHKDSNVTSRSIWDAPPPGEDMMRNDLDSVNLDI</sequence>
<organism evidence="2 3">
    <name type="scientific">Stachybotrys chartarum (strain CBS 109288 / IBT 7711)</name>
    <name type="common">Toxic black mold</name>
    <name type="synonym">Stilbospora chartarum</name>
    <dbReference type="NCBI Taxonomy" id="1280523"/>
    <lineage>
        <taxon>Eukaryota</taxon>
        <taxon>Fungi</taxon>
        <taxon>Dikarya</taxon>
        <taxon>Ascomycota</taxon>
        <taxon>Pezizomycotina</taxon>
        <taxon>Sordariomycetes</taxon>
        <taxon>Hypocreomycetidae</taxon>
        <taxon>Hypocreales</taxon>
        <taxon>Stachybotryaceae</taxon>
        <taxon>Stachybotrys</taxon>
    </lineage>
</organism>
<proteinExistence type="predicted"/>
<accession>A0A084AZ93</accession>
<feature type="compositionally biased region" description="Polar residues" evidence="1">
    <location>
        <begin position="327"/>
        <end position="341"/>
    </location>
</feature>
<dbReference type="AlphaFoldDB" id="A0A084AZ93"/>
<feature type="region of interest" description="Disordered" evidence="1">
    <location>
        <begin position="326"/>
        <end position="359"/>
    </location>
</feature>